<dbReference type="GO" id="GO:0032259">
    <property type="term" value="P:methylation"/>
    <property type="evidence" value="ECO:0007669"/>
    <property type="project" value="UniProtKB-KW"/>
</dbReference>
<organism evidence="6 7">
    <name type="scientific">Novosphingobium olei</name>
    <dbReference type="NCBI Taxonomy" id="2728851"/>
    <lineage>
        <taxon>Bacteria</taxon>
        <taxon>Pseudomonadati</taxon>
        <taxon>Pseudomonadota</taxon>
        <taxon>Alphaproteobacteria</taxon>
        <taxon>Sphingomonadales</taxon>
        <taxon>Sphingomonadaceae</taxon>
        <taxon>Novosphingobium</taxon>
    </lineage>
</organism>
<dbReference type="InterPro" id="IPR003726">
    <property type="entry name" value="HCY_dom"/>
</dbReference>
<dbReference type="PANTHER" id="PTHR11103:SF18">
    <property type="entry name" value="SLR1189 PROTEIN"/>
    <property type="match status" value="1"/>
</dbReference>
<feature type="binding site" evidence="3 4">
    <location>
        <position position="205"/>
    </location>
    <ligand>
        <name>Zn(2+)</name>
        <dbReference type="ChEBI" id="CHEBI:29105"/>
    </ligand>
</feature>
<evidence type="ECO:0000313" key="7">
    <source>
        <dbReference type="Proteomes" id="UP000583556"/>
    </source>
</evidence>
<dbReference type="PANTHER" id="PTHR11103">
    <property type="entry name" value="SLR1189 PROTEIN"/>
    <property type="match status" value="1"/>
</dbReference>
<evidence type="ECO:0000256" key="2">
    <source>
        <dbReference type="ARBA" id="ARBA00022679"/>
    </source>
</evidence>
<evidence type="ECO:0000259" key="5">
    <source>
        <dbReference type="PROSITE" id="PS50970"/>
    </source>
</evidence>
<evidence type="ECO:0000313" key="6">
    <source>
        <dbReference type="EMBL" id="NML92704.1"/>
    </source>
</evidence>
<reference evidence="6 7" key="1">
    <citation type="submission" date="2020-04" db="EMBL/GenBank/DDBJ databases">
        <title>Novosphingobium sp. TW-4 isolated from soil.</title>
        <authorList>
            <person name="Dahal R.H."/>
            <person name="Chaudhary D.K."/>
        </authorList>
    </citation>
    <scope>NUCLEOTIDE SEQUENCE [LARGE SCALE GENOMIC DNA]</scope>
    <source>
        <strain evidence="6 7">TW-4</strain>
    </source>
</reference>
<dbReference type="InterPro" id="IPR036589">
    <property type="entry name" value="HCY_dom_sf"/>
</dbReference>
<proteinExistence type="predicted"/>
<dbReference type="InterPro" id="IPR017226">
    <property type="entry name" value="BHMT-like"/>
</dbReference>
<evidence type="ECO:0000256" key="1">
    <source>
        <dbReference type="ARBA" id="ARBA00022603"/>
    </source>
</evidence>
<dbReference type="GO" id="GO:0008270">
    <property type="term" value="F:zinc ion binding"/>
    <property type="evidence" value="ECO:0007669"/>
    <property type="project" value="InterPro"/>
</dbReference>
<feature type="binding site" evidence="3 4">
    <location>
        <position position="280"/>
    </location>
    <ligand>
        <name>Zn(2+)</name>
        <dbReference type="ChEBI" id="CHEBI:29105"/>
    </ligand>
</feature>
<dbReference type="GO" id="GO:0009086">
    <property type="term" value="P:methionine biosynthetic process"/>
    <property type="evidence" value="ECO:0007669"/>
    <property type="project" value="InterPro"/>
</dbReference>
<keyword evidence="1 4" id="KW-0489">Methyltransferase</keyword>
<dbReference type="PIRSF" id="PIRSF037505">
    <property type="entry name" value="Betaine_HMT"/>
    <property type="match status" value="1"/>
</dbReference>
<dbReference type="RefSeq" id="WP_169491919.1">
    <property type="nucleotide sequence ID" value="NZ_JABBGM010000001.1"/>
</dbReference>
<feature type="binding site" evidence="3 4">
    <location>
        <position position="281"/>
    </location>
    <ligand>
        <name>Zn(2+)</name>
        <dbReference type="ChEBI" id="CHEBI:29105"/>
    </ligand>
</feature>
<evidence type="ECO:0000256" key="4">
    <source>
        <dbReference type="PROSITE-ProRule" id="PRU00333"/>
    </source>
</evidence>
<comment type="cofactor">
    <cofactor evidence="3">
        <name>Zn(2+)</name>
        <dbReference type="ChEBI" id="CHEBI:29105"/>
    </cofactor>
    <text evidence="3">Binds 1 zinc ion per subunit.</text>
</comment>
<keyword evidence="2 4" id="KW-0808">Transferase</keyword>
<dbReference type="Proteomes" id="UP000583556">
    <property type="component" value="Unassembled WGS sequence"/>
</dbReference>
<dbReference type="Gene3D" id="3.20.20.330">
    <property type="entry name" value="Homocysteine-binding-like domain"/>
    <property type="match status" value="1"/>
</dbReference>
<protein>
    <submittedName>
        <fullName evidence="6">Homocysteine S-methyltransferase family protein</fullName>
    </submittedName>
</protein>
<dbReference type="EMBL" id="JABBGM010000001">
    <property type="protein sequence ID" value="NML92704.1"/>
    <property type="molecule type" value="Genomic_DNA"/>
</dbReference>
<feature type="domain" description="Hcy-binding" evidence="5">
    <location>
        <begin position="1"/>
        <end position="295"/>
    </location>
</feature>
<dbReference type="PROSITE" id="PS50970">
    <property type="entry name" value="HCY"/>
    <property type="match status" value="1"/>
</dbReference>
<comment type="caution">
    <text evidence="6">The sequence shown here is derived from an EMBL/GenBank/DDBJ whole genome shotgun (WGS) entry which is preliminary data.</text>
</comment>
<evidence type="ECO:0000256" key="3">
    <source>
        <dbReference type="PIRSR" id="PIRSR037505-2"/>
    </source>
</evidence>
<dbReference type="Pfam" id="PF02574">
    <property type="entry name" value="S-methyl_trans"/>
    <property type="match status" value="1"/>
</dbReference>
<keyword evidence="3 4" id="KW-0479">Metal-binding</keyword>
<dbReference type="SUPFAM" id="SSF82282">
    <property type="entry name" value="Homocysteine S-methyltransferase"/>
    <property type="match status" value="1"/>
</dbReference>
<name>A0A7Y0BLQ4_9SPHN</name>
<keyword evidence="3 4" id="KW-0862">Zinc</keyword>
<keyword evidence="7" id="KW-1185">Reference proteome</keyword>
<dbReference type="GO" id="GO:0008168">
    <property type="term" value="F:methyltransferase activity"/>
    <property type="evidence" value="ECO:0007669"/>
    <property type="project" value="UniProtKB-UniRule"/>
</dbReference>
<sequence length="298" mass="30912">MTGLLILDGGTGRELARSGAPFRQPEWSALAVIEAPGYVTRVHEAYIAAGANVITTNSYAVVPFHISEERFASDGARLAALSGKLARDAADAAGRPVRVAGSLPPVCGSYRPDLVDLDRARPVLKVLVGALAPYVDHWQAETLSALAEAELVADLAAETGKPLWLSFTLQDEDPAAPPALRSGESVAEAALLASRVGAHALLFNCSQPEVMQAAVEQARSVVGDAASPLIGVYANAFPPMNADSEANSGLDPIRADLTPEGYAAFAIAWAQAGARIIGGCCGIGPEHIAELARLRATS</sequence>
<dbReference type="AlphaFoldDB" id="A0A7Y0BLQ4"/>
<accession>A0A7Y0BLQ4</accession>
<gene>
    <name evidence="6" type="ORF">HHL27_03325</name>
</gene>